<dbReference type="GeneID" id="110252311"/>
<dbReference type="AlphaFoldDB" id="A0A913Y662"/>
<evidence type="ECO:0000313" key="1">
    <source>
        <dbReference type="EnsemblMetazoa" id="XP_020914774.1"/>
    </source>
</evidence>
<accession>A0A913Y662</accession>
<protein>
    <submittedName>
        <fullName evidence="1">Uncharacterized protein</fullName>
    </submittedName>
</protein>
<keyword evidence="2" id="KW-1185">Reference proteome</keyword>
<dbReference type="RefSeq" id="XP_020914774.1">
    <property type="nucleotide sequence ID" value="XM_021059115.2"/>
</dbReference>
<name>A0A913Y662_EXADI</name>
<proteinExistence type="predicted"/>
<reference evidence="1" key="1">
    <citation type="submission" date="2022-11" db="UniProtKB">
        <authorList>
            <consortium name="EnsemblMetazoa"/>
        </authorList>
    </citation>
    <scope>IDENTIFICATION</scope>
</reference>
<dbReference type="KEGG" id="epa:110252311"/>
<dbReference type="EnsemblMetazoa" id="XM_021059115.2">
    <property type="protein sequence ID" value="XP_020914774.1"/>
    <property type="gene ID" value="LOC110252311"/>
</dbReference>
<dbReference type="OrthoDB" id="5955925at2759"/>
<sequence length="212" mass="24854">MASNKNIREVYERSTYRYNWIYPVGNEQVEIQRNDDLDLDIDRVVSYIKEVLEEPLYDRENTALVLNIGLHCVMSVNFSSYQILLEKVLDLLFVNQTLTSKGKLQPRYKTTVIWKTTTQIRKENGDSLNLTDVRFYTTQRVLLYNAYATWRMCRAGIPVLDVLPVTLSYPSGPIDVEHYPDHVFKQAEDALADFKRFHNNKSNRLTRTCIYT</sequence>
<organism evidence="1 2">
    <name type="scientific">Exaiptasia diaphana</name>
    <name type="common">Tropical sea anemone</name>
    <name type="synonym">Aiptasia pulchella</name>
    <dbReference type="NCBI Taxonomy" id="2652724"/>
    <lineage>
        <taxon>Eukaryota</taxon>
        <taxon>Metazoa</taxon>
        <taxon>Cnidaria</taxon>
        <taxon>Anthozoa</taxon>
        <taxon>Hexacorallia</taxon>
        <taxon>Actiniaria</taxon>
        <taxon>Aiptasiidae</taxon>
        <taxon>Exaiptasia</taxon>
    </lineage>
</organism>
<evidence type="ECO:0000313" key="2">
    <source>
        <dbReference type="Proteomes" id="UP000887567"/>
    </source>
</evidence>
<dbReference type="Proteomes" id="UP000887567">
    <property type="component" value="Unplaced"/>
</dbReference>